<sequence>MAEEKDEETCICRNIRIADAICFYHGDDLKPFMAWHKDCPVHRFITSVDVKEFDGTIDPNLRRK</sequence>
<protein>
    <submittedName>
        <fullName evidence="1">Uncharacterized protein</fullName>
    </submittedName>
</protein>
<gene>
    <name evidence="1" type="ORF">E4680_11620</name>
</gene>
<dbReference type="AlphaFoldDB" id="A0A4Z0F815"/>
<reference evidence="1 2" key="1">
    <citation type="journal article" date="2019" name="ISME J.">
        <title>Candidatus Macondimonas diazotrophica, a novel gammaproteobacterial genus dominating crude-oil-contaminated coastal sediments.</title>
        <authorList>
            <person name="Karthikeyan S."/>
            <person name="Konstantinidis K."/>
        </authorList>
    </citation>
    <scope>NUCLEOTIDE SEQUENCE [LARGE SCALE GENOMIC DNA]</scope>
    <source>
        <strain evidence="1 2">KTK01</strain>
    </source>
</reference>
<dbReference type="RefSeq" id="WP_135282589.1">
    <property type="nucleotide sequence ID" value="NZ_SRIO01000018.1"/>
</dbReference>
<dbReference type="Proteomes" id="UP000297890">
    <property type="component" value="Unassembled WGS sequence"/>
</dbReference>
<proteinExistence type="predicted"/>
<accession>A0A4Z0F815</accession>
<evidence type="ECO:0000313" key="2">
    <source>
        <dbReference type="Proteomes" id="UP000297890"/>
    </source>
</evidence>
<evidence type="ECO:0000313" key="1">
    <source>
        <dbReference type="EMBL" id="TFZ81624.1"/>
    </source>
</evidence>
<name>A0A4Z0F815_9GAMM</name>
<comment type="caution">
    <text evidence="1">The sequence shown here is derived from an EMBL/GenBank/DDBJ whole genome shotgun (WGS) entry which is preliminary data.</text>
</comment>
<dbReference type="EMBL" id="SRIO01000018">
    <property type="protein sequence ID" value="TFZ81624.1"/>
    <property type="molecule type" value="Genomic_DNA"/>
</dbReference>
<keyword evidence="2" id="KW-1185">Reference proteome</keyword>
<organism evidence="1 2">
    <name type="scientific">Candidatus Macondimonas diazotrophica</name>
    <dbReference type="NCBI Taxonomy" id="2305248"/>
    <lineage>
        <taxon>Bacteria</taxon>
        <taxon>Pseudomonadati</taxon>
        <taxon>Pseudomonadota</taxon>
        <taxon>Gammaproteobacteria</taxon>
        <taxon>Chromatiales</taxon>
        <taxon>Ectothiorhodospiraceae</taxon>
        <taxon>Candidatus Macondimonas</taxon>
    </lineage>
</organism>